<keyword evidence="2 4" id="KW-0067">ATP-binding</keyword>
<dbReference type="Gene3D" id="3.40.50.300">
    <property type="entry name" value="P-loop containing nucleotide triphosphate hydrolases"/>
    <property type="match status" value="1"/>
</dbReference>
<dbReference type="EMBL" id="JBHTLK010000089">
    <property type="protein sequence ID" value="MFD1149065.1"/>
    <property type="molecule type" value="Genomic_DNA"/>
</dbReference>
<dbReference type="PANTHER" id="PTHR16305">
    <property type="entry name" value="TESTICULAR SOLUBLE ADENYLYL CYCLASE"/>
    <property type="match status" value="1"/>
</dbReference>
<evidence type="ECO:0000256" key="1">
    <source>
        <dbReference type="ARBA" id="ARBA00022741"/>
    </source>
</evidence>
<dbReference type="SMART" id="SM00421">
    <property type="entry name" value="HTH_LUXR"/>
    <property type="match status" value="1"/>
</dbReference>
<dbReference type="GO" id="GO:0005524">
    <property type="term" value="F:ATP binding"/>
    <property type="evidence" value="ECO:0007669"/>
    <property type="project" value="UniProtKB-KW"/>
</dbReference>
<dbReference type="Pfam" id="PF00196">
    <property type="entry name" value="GerE"/>
    <property type="match status" value="1"/>
</dbReference>
<gene>
    <name evidence="4" type="ORF">ACFQ3T_18190</name>
</gene>
<dbReference type="InterPro" id="IPR016032">
    <property type="entry name" value="Sig_transdc_resp-reg_C-effctor"/>
</dbReference>
<keyword evidence="5" id="KW-1185">Reference proteome</keyword>
<dbReference type="PROSITE" id="PS00622">
    <property type="entry name" value="HTH_LUXR_1"/>
    <property type="match status" value="1"/>
</dbReference>
<evidence type="ECO:0000256" key="2">
    <source>
        <dbReference type="ARBA" id="ARBA00022840"/>
    </source>
</evidence>
<dbReference type="CDD" id="cd06170">
    <property type="entry name" value="LuxR_C_like"/>
    <property type="match status" value="1"/>
</dbReference>
<dbReference type="SUPFAM" id="SSF46894">
    <property type="entry name" value="C-terminal effector domain of the bipartite response regulators"/>
    <property type="match status" value="1"/>
</dbReference>
<dbReference type="InterPro" id="IPR000792">
    <property type="entry name" value="Tscrpt_reg_LuxR_C"/>
</dbReference>
<name>A0ABW3QWE3_9PSEU</name>
<dbReference type="InterPro" id="IPR027417">
    <property type="entry name" value="P-loop_NTPase"/>
</dbReference>
<dbReference type="Proteomes" id="UP001597168">
    <property type="component" value="Unassembled WGS sequence"/>
</dbReference>
<dbReference type="PANTHER" id="PTHR16305:SF35">
    <property type="entry name" value="TRANSCRIPTIONAL ACTIVATOR DOMAIN"/>
    <property type="match status" value="1"/>
</dbReference>
<dbReference type="PRINTS" id="PR00038">
    <property type="entry name" value="HTHLUXR"/>
</dbReference>
<comment type="caution">
    <text evidence="4">The sequence shown here is derived from an EMBL/GenBank/DDBJ whole genome shotgun (WGS) entry which is preliminary data.</text>
</comment>
<keyword evidence="1" id="KW-0547">Nucleotide-binding</keyword>
<dbReference type="Pfam" id="PF13191">
    <property type="entry name" value="AAA_16"/>
    <property type="match status" value="1"/>
</dbReference>
<dbReference type="RefSeq" id="WP_380724478.1">
    <property type="nucleotide sequence ID" value="NZ_JBHTLK010000089.1"/>
</dbReference>
<organism evidence="4 5">
    <name type="scientific">Saccharothrix hoggarensis</name>
    <dbReference type="NCBI Taxonomy" id="913853"/>
    <lineage>
        <taxon>Bacteria</taxon>
        <taxon>Bacillati</taxon>
        <taxon>Actinomycetota</taxon>
        <taxon>Actinomycetes</taxon>
        <taxon>Pseudonocardiales</taxon>
        <taxon>Pseudonocardiaceae</taxon>
        <taxon>Saccharothrix</taxon>
    </lineage>
</organism>
<reference evidence="5" key="1">
    <citation type="journal article" date="2019" name="Int. J. Syst. Evol. Microbiol.">
        <title>The Global Catalogue of Microorganisms (GCM) 10K type strain sequencing project: providing services to taxonomists for standard genome sequencing and annotation.</title>
        <authorList>
            <consortium name="The Broad Institute Genomics Platform"/>
            <consortium name="The Broad Institute Genome Sequencing Center for Infectious Disease"/>
            <person name="Wu L."/>
            <person name="Ma J."/>
        </authorList>
    </citation>
    <scope>NUCLEOTIDE SEQUENCE [LARGE SCALE GENOMIC DNA]</scope>
    <source>
        <strain evidence="5">CCUG 60214</strain>
    </source>
</reference>
<protein>
    <submittedName>
        <fullName evidence="4">ATP-binding protein</fullName>
    </submittedName>
</protein>
<dbReference type="InterPro" id="IPR041664">
    <property type="entry name" value="AAA_16"/>
</dbReference>
<accession>A0ABW3QWE3</accession>
<dbReference type="SUPFAM" id="SSF52540">
    <property type="entry name" value="P-loop containing nucleoside triphosphate hydrolases"/>
    <property type="match status" value="1"/>
</dbReference>
<feature type="domain" description="HTH luxR-type" evidence="3">
    <location>
        <begin position="880"/>
        <end position="939"/>
    </location>
</feature>
<sequence>MTPPRTSSPVLVGRGDELAAVLHAVASQPSVVLVAGEAGVGKSRLVRELLGRPELRPLRVLTGFCQPLREPFPYGAVLDALRNVGGYLGRVSLSPVTGVLRPLVPEIAAHLPEPPERPDDPRHERHHLFRAVRELLGALGPVLLVVEDLHWADDGCRHLLRFLMSDPPPNLTTLVTYRREDAPGGMPLGSAYRPPAGVASVLVELDPLDVDEVHDLTAAILDVDAVPAEFAARLHERTAGIPFVVEEMLRALRDPDWRLLDAVEVPALLRDAMAERLARLPATGRRIAQAAAVLGVPATEELLAEVGAVAPARARSAITHALHSGVLHESAGVRYGFRHALAQQAVYDTLTGPERQRLHLRALAALDQVTPRPFMQLAEHSRRAGLLADWLRHGEAAADRALEVGDPSTATHLFQRLLDEASLTSADVDRLAVKLGQVARGGLDQHDPRATLERLLNDHRLSTAARGEVRLNLGFLLIRQFHGPQHGRDVIEHAIAELAERPDLAMRARAVLGQPFVGATPLADHLRWMREVDEFIAGCDDDEVRFALLANQLGSRMCIGDHTVMSELDRLPDTASDVGIRRNLARAHCNLADAFALVGHFDLARDFLDRGLRLTVGAGVPFTEGTGQSTRIHLDWYTGEWGSLADRATRLLEEYREMLPVAGEINLVLGCLAVARGDWGAAERHLADSGVRSVENSITPVALGGFAALTRLWSERGEPERACAEADRGLDLARRKGVWAWLGELAPAAVDAFCAAGRTEDAAKLVEEFDAGLADRDAPLAHVALKVCRALVAVQREDDDAVFLLHDARRAADDLGLRYYSAVLSERIALVELEHGDETAVAALGEVAARFDALGASRDAARCRHLVRGAGVATPSRRGRRGYGNALSPREQDVARLLAQGRTNREIADVLFLSPRTVEQHVARVLRKLGVASRADLLA</sequence>
<dbReference type="Gene3D" id="1.25.40.10">
    <property type="entry name" value="Tetratricopeptide repeat domain"/>
    <property type="match status" value="1"/>
</dbReference>
<evidence type="ECO:0000313" key="4">
    <source>
        <dbReference type="EMBL" id="MFD1149065.1"/>
    </source>
</evidence>
<evidence type="ECO:0000259" key="3">
    <source>
        <dbReference type="PROSITE" id="PS50043"/>
    </source>
</evidence>
<evidence type="ECO:0000313" key="5">
    <source>
        <dbReference type="Proteomes" id="UP001597168"/>
    </source>
</evidence>
<proteinExistence type="predicted"/>
<dbReference type="PROSITE" id="PS50043">
    <property type="entry name" value="HTH_LUXR_2"/>
    <property type="match status" value="1"/>
</dbReference>
<dbReference type="InterPro" id="IPR036388">
    <property type="entry name" value="WH-like_DNA-bd_sf"/>
</dbReference>
<dbReference type="Gene3D" id="1.10.10.10">
    <property type="entry name" value="Winged helix-like DNA-binding domain superfamily/Winged helix DNA-binding domain"/>
    <property type="match status" value="1"/>
</dbReference>
<dbReference type="InterPro" id="IPR011990">
    <property type="entry name" value="TPR-like_helical_dom_sf"/>
</dbReference>